<name>A0A5N5HS23_9ROSA</name>
<dbReference type="Proteomes" id="UP000327157">
    <property type="component" value="Chromosome 8"/>
</dbReference>
<keyword evidence="2" id="KW-1185">Reference proteome</keyword>
<organism evidence="1 2">
    <name type="scientific">Pyrus ussuriensis x Pyrus communis</name>
    <dbReference type="NCBI Taxonomy" id="2448454"/>
    <lineage>
        <taxon>Eukaryota</taxon>
        <taxon>Viridiplantae</taxon>
        <taxon>Streptophyta</taxon>
        <taxon>Embryophyta</taxon>
        <taxon>Tracheophyta</taxon>
        <taxon>Spermatophyta</taxon>
        <taxon>Magnoliopsida</taxon>
        <taxon>eudicotyledons</taxon>
        <taxon>Gunneridae</taxon>
        <taxon>Pentapetalae</taxon>
        <taxon>rosids</taxon>
        <taxon>fabids</taxon>
        <taxon>Rosales</taxon>
        <taxon>Rosaceae</taxon>
        <taxon>Amygdaloideae</taxon>
        <taxon>Maleae</taxon>
        <taxon>Pyrus</taxon>
    </lineage>
</organism>
<gene>
    <name evidence="1" type="ORF">D8674_033856</name>
</gene>
<reference evidence="2" key="2">
    <citation type="submission" date="2019-10" db="EMBL/GenBank/DDBJ databases">
        <title>A de novo genome assembly of a pear dwarfing rootstock.</title>
        <authorList>
            <person name="Wang F."/>
            <person name="Wang J."/>
            <person name="Li S."/>
            <person name="Zhang Y."/>
            <person name="Fang M."/>
            <person name="Ma L."/>
            <person name="Zhao Y."/>
            <person name="Jiang S."/>
        </authorList>
    </citation>
    <scope>NUCLEOTIDE SEQUENCE [LARGE SCALE GENOMIC DNA]</scope>
</reference>
<evidence type="ECO:0000313" key="2">
    <source>
        <dbReference type="Proteomes" id="UP000327157"/>
    </source>
</evidence>
<sequence length="84" mass="8734">MGSCRLLQKLNSCGGKLEEICEFQSKRVEIRLLAVAEGRDEGGDVVVTDVSLASQGLGARLVGFGLGARLVGFSLGEQLGSPIA</sequence>
<reference evidence="1 2" key="1">
    <citation type="submission" date="2019-09" db="EMBL/GenBank/DDBJ databases">
        <authorList>
            <person name="Ou C."/>
        </authorList>
    </citation>
    <scope>NUCLEOTIDE SEQUENCE [LARGE SCALE GENOMIC DNA]</scope>
    <source>
        <strain evidence="1">S2</strain>
        <tissue evidence="1">Leaf</tissue>
    </source>
</reference>
<dbReference type="AlphaFoldDB" id="A0A5N5HS23"/>
<proteinExistence type="predicted"/>
<dbReference type="EMBL" id="SMOL01000148">
    <property type="protein sequence ID" value="KAB2629061.1"/>
    <property type="molecule type" value="Genomic_DNA"/>
</dbReference>
<accession>A0A5N5HS23</accession>
<comment type="caution">
    <text evidence="1">The sequence shown here is derived from an EMBL/GenBank/DDBJ whole genome shotgun (WGS) entry which is preliminary data.</text>
</comment>
<reference evidence="1 2" key="3">
    <citation type="submission" date="2019-11" db="EMBL/GenBank/DDBJ databases">
        <title>A de novo genome assembly of a pear dwarfing rootstock.</title>
        <authorList>
            <person name="Wang F."/>
            <person name="Wang J."/>
            <person name="Li S."/>
            <person name="Zhang Y."/>
            <person name="Fang M."/>
            <person name="Ma L."/>
            <person name="Zhao Y."/>
            <person name="Jiang S."/>
        </authorList>
    </citation>
    <scope>NUCLEOTIDE SEQUENCE [LARGE SCALE GENOMIC DNA]</scope>
    <source>
        <strain evidence="1">S2</strain>
        <tissue evidence="1">Leaf</tissue>
    </source>
</reference>
<evidence type="ECO:0000313" key="1">
    <source>
        <dbReference type="EMBL" id="KAB2629061.1"/>
    </source>
</evidence>
<protein>
    <submittedName>
        <fullName evidence="1">Glucose-6-phosphate/phosphate translocator 1</fullName>
    </submittedName>
</protein>